<feature type="domain" description="HTH CENPB-type" evidence="2">
    <location>
        <begin position="1"/>
        <end position="38"/>
    </location>
</feature>
<dbReference type="AlphaFoldDB" id="A0A6G0WVB6"/>
<sequence>MLQEKALRASKALGMESFSASNGWLQSFRARHNIQFRTLSGEAAVVNMDTVCDWTQSIASVINDYSPNGIFNCDETGLFWQDLPSKSLVMRGENCKGGKRVKDRVTVLLTASSSGEKMPLLIINKAYMPRAFQKKLPLGVQWHANSKAWMNGSVFAQYCLWLKK</sequence>
<dbReference type="InterPro" id="IPR050863">
    <property type="entry name" value="CenT-Element_Derived"/>
</dbReference>
<dbReference type="GO" id="GO:0003677">
    <property type="term" value="F:DNA binding"/>
    <property type="evidence" value="ECO:0007669"/>
    <property type="project" value="UniProtKB-KW"/>
</dbReference>
<evidence type="ECO:0000259" key="2">
    <source>
        <dbReference type="PROSITE" id="PS51253"/>
    </source>
</evidence>
<dbReference type="GO" id="GO:0005634">
    <property type="term" value="C:nucleus"/>
    <property type="evidence" value="ECO:0007669"/>
    <property type="project" value="TreeGrafter"/>
</dbReference>
<evidence type="ECO:0000313" key="4">
    <source>
        <dbReference type="Proteomes" id="UP000481153"/>
    </source>
</evidence>
<evidence type="ECO:0000256" key="1">
    <source>
        <dbReference type="ARBA" id="ARBA00023125"/>
    </source>
</evidence>
<dbReference type="Gene3D" id="1.10.10.60">
    <property type="entry name" value="Homeodomain-like"/>
    <property type="match status" value="1"/>
</dbReference>
<dbReference type="PANTHER" id="PTHR19303">
    <property type="entry name" value="TRANSPOSON"/>
    <property type="match status" value="1"/>
</dbReference>
<organism evidence="3 4">
    <name type="scientific">Aphanomyces euteiches</name>
    <dbReference type="NCBI Taxonomy" id="100861"/>
    <lineage>
        <taxon>Eukaryota</taxon>
        <taxon>Sar</taxon>
        <taxon>Stramenopiles</taxon>
        <taxon>Oomycota</taxon>
        <taxon>Saprolegniomycetes</taxon>
        <taxon>Saprolegniales</taxon>
        <taxon>Verrucalvaceae</taxon>
        <taxon>Aphanomyces</taxon>
    </lineage>
</organism>
<dbReference type="PANTHER" id="PTHR19303:SF73">
    <property type="entry name" value="PROTEIN PDC2"/>
    <property type="match status" value="1"/>
</dbReference>
<dbReference type="InterPro" id="IPR009057">
    <property type="entry name" value="Homeodomain-like_sf"/>
</dbReference>
<dbReference type="EMBL" id="VJMJ01000143">
    <property type="protein sequence ID" value="KAF0731419.1"/>
    <property type="molecule type" value="Genomic_DNA"/>
</dbReference>
<reference evidence="3 4" key="1">
    <citation type="submission" date="2019-07" db="EMBL/GenBank/DDBJ databases">
        <title>Genomics analysis of Aphanomyces spp. identifies a new class of oomycete effector associated with host adaptation.</title>
        <authorList>
            <person name="Gaulin E."/>
        </authorList>
    </citation>
    <scope>NUCLEOTIDE SEQUENCE [LARGE SCALE GENOMIC DNA]</scope>
    <source>
        <strain evidence="3 4">ATCC 201684</strain>
    </source>
</reference>
<keyword evidence="1" id="KW-0238">DNA-binding</keyword>
<keyword evidence="4" id="KW-1185">Reference proteome</keyword>
<accession>A0A6G0WVB6</accession>
<protein>
    <recommendedName>
        <fullName evidence="2">HTH CENPB-type domain-containing protein</fullName>
    </recommendedName>
</protein>
<dbReference type="Proteomes" id="UP000481153">
    <property type="component" value="Unassembled WGS sequence"/>
</dbReference>
<gene>
    <name evidence="3" type="ORF">Ae201684_011321</name>
</gene>
<dbReference type="Pfam" id="PF03221">
    <property type="entry name" value="HTH_Tnp_Tc5"/>
    <property type="match status" value="1"/>
</dbReference>
<name>A0A6G0WVB6_9STRA</name>
<dbReference type="SUPFAM" id="SSF46689">
    <property type="entry name" value="Homeodomain-like"/>
    <property type="match status" value="1"/>
</dbReference>
<dbReference type="InterPro" id="IPR006600">
    <property type="entry name" value="HTH_CenpB_DNA-bd_dom"/>
</dbReference>
<dbReference type="PROSITE" id="PS51253">
    <property type="entry name" value="HTH_CENPB"/>
    <property type="match status" value="1"/>
</dbReference>
<dbReference type="Pfam" id="PF03184">
    <property type="entry name" value="DDE_1"/>
    <property type="match status" value="1"/>
</dbReference>
<proteinExistence type="predicted"/>
<dbReference type="VEuPathDB" id="FungiDB:AeMF1_002751"/>
<evidence type="ECO:0000313" key="3">
    <source>
        <dbReference type="EMBL" id="KAF0731419.1"/>
    </source>
</evidence>
<dbReference type="InterPro" id="IPR004875">
    <property type="entry name" value="DDE_SF_endonuclease_dom"/>
</dbReference>
<comment type="caution">
    <text evidence="3">The sequence shown here is derived from an EMBL/GenBank/DDBJ whole genome shotgun (WGS) entry which is preliminary data.</text>
</comment>